<dbReference type="SMART" id="SM00240">
    <property type="entry name" value="FHA"/>
    <property type="match status" value="1"/>
</dbReference>
<accession>A0AAU9SMW2</accession>
<dbReference type="EMBL" id="OU466862">
    <property type="protein sequence ID" value="CAH2069809.1"/>
    <property type="molecule type" value="Genomic_DNA"/>
</dbReference>
<protein>
    <recommendedName>
        <fullName evidence="2">FHA domain-containing protein</fullName>
    </recommendedName>
</protein>
<organism evidence="3 4">
    <name type="scientific">Thlaspi arvense</name>
    <name type="common">Field penny-cress</name>
    <dbReference type="NCBI Taxonomy" id="13288"/>
    <lineage>
        <taxon>Eukaryota</taxon>
        <taxon>Viridiplantae</taxon>
        <taxon>Streptophyta</taxon>
        <taxon>Embryophyta</taxon>
        <taxon>Tracheophyta</taxon>
        <taxon>Spermatophyta</taxon>
        <taxon>Magnoliopsida</taxon>
        <taxon>eudicotyledons</taxon>
        <taxon>Gunneridae</taxon>
        <taxon>Pentapetalae</taxon>
        <taxon>rosids</taxon>
        <taxon>malvids</taxon>
        <taxon>Brassicales</taxon>
        <taxon>Brassicaceae</taxon>
        <taxon>Thlaspideae</taxon>
        <taxon>Thlaspi</taxon>
    </lineage>
</organism>
<name>A0AAU9SMW2_THLAR</name>
<dbReference type="GO" id="GO:0002151">
    <property type="term" value="F:G-quadruplex RNA binding"/>
    <property type="evidence" value="ECO:0007669"/>
    <property type="project" value="InterPro"/>
</dbReference>
<reference evidence="3 4" key="1">
    <citation type="submission" date="2022-03" db="EMBL/GenBank/DDBJ databases">
        <authorList>
            <person name="Nunn A."/>
            <person name="Chopra R."/>
            <person name="Nunn A."/>
            <person name="Contreras Garrido A."/>
        </authorList>
    </citation>
    <scope>NUCLEOTIDE SEQUENCE [LARGE SCALE GENOMIC DNA]</scope>
</reference>
<dbReference type="InterPro" id="IPR037912">
    <property type="entry name" value="MCRS1"/>
</dbReference>
<dbReference type="InterPro" id="IPR008984">
    <property type="entry name" value="SMAD_FHA_dom_sf"/>
</dbReference>
<dbReference type="GO" id="GO:0044545">
    <property type="term" value="C:NSL complex"/>
    <property type="evidence" value="ECO:0007669"/>
    <property type="project" value="TreeGrafter"/>
</dbReference>
<feature type="region of interest" description="Disordered" evidence="1">
    <location>
        <begin position="1"/>
        <end position="30"/>
    </location>
</feature>
<proteinExistence type="predicted"/>
<dbReference type="PANTHER" id="PTHR13233:SF19">
    <property type="entry name" value="SMAD_FHA DOMAIN-CONTAINING PROTEIN"/>
    <property type="match status" value="1"/>
</dbReference>
<dbReference type="SUPFAM" id="SSF49879">
    <property type="entry name" value="SMAD/FHA domain"/>
    <property type="match status" value="1"/>
</dbReference>
<dbReference type="Gene3D" id="2.60.200.20">
    <property type="match status" value="1"/>
</dbReference>
<dbReference type="GO" id="GO:0071339">
    <property type="term" value="C:MLL1 complex"/>
    <property type="evidence" value="ECO:0007669"/>
    <property type="project" value="InterPro"/>
</dbReference>
<dbReference type="PANTHER" id="PTHR13233">
    <property type="entry name" value="MICROSPHERULE PROTEIN 1"/>
    <property type="match status" value="1"/>
</dbReference>
<dbReference type="Pfam" id="PF00498">
    <property type="entry name" value="FHA"/>
    <property type="match status" value="1"/>
</dbReference>
<dbReference type="InterPro" id="IPR000253">
    <property type="entry name" value="FHA_dom"/>
</dbReference>
<evidence type="ECO:0000313" key="3">
    <source>
        <dbReference type="EMBL" id="CAH2069809.1"/>
    </source>
</evidence>
<sequence length="411" mass="45838">MGISQRNTWAMEGEDEDEDEDNDHLGNKEVFDGYLEISGDDTAESPDGKRKVESGYGLFCVMRKRGCRHNDMFMGLDYAEKGDGNHIEVEQDDCFCSGSDSDTDLSECSEFDVISQEVVQDKDFIFLLSPDEVHEEDGVRSKEDVVLSSVSASPNDEIGLGISPIPLAKTFQGPNRPWSVCGSLDAGRNIPSLLGDASGASSSLDAQLSQTPSTLYKEEEVDGEDEISFSDVDAMIRRLNLIPDDSDSSLNREERNMSKHPRHILLGSEHCTRTSVPRGIMSQRAIAFLSCRDSKHFIRKHEVIIGRSYDGMNVDIDLGKDGYGSKISRRQALVKLEKNGSFSLKNLGKRHILVNGKKLNTGQIVSLTSCSSVNIRGIVFEFKINKEAVRQFLKNNTRRNSEEDTKFRWCE</sequence>
<gene>
    <name evidence="3" type="ORF">TAV2_LOCUS20911</name>
</gene>
<evidence type="ECO:0000256" key="1">
    <source>
        <dbReference type="SAM" id="MobiDB-lite"/>
    </source>
</evidence>
<dbReference type="Proteomes" id="UP000836841">
    <property type="component" value="Chromosome 6"/>
</dbReference>
<feature type="compositionally biased region" description="Acidic residues" evidence="1">
    <location>
        <begin position="12"/>
        <end position="22"/>
    </location>
</feature>
<evidence type="ECO:0000259" key="2">
    <source>
        <dbReference type="PROSITE" id="PS50006"/>
    </source>
</evidence>
<keyword evidence="4" id="KW-1185">Reference proteome</keyword>
<dbReference type="GO" id="GO:0031011">
    <property type="term" value="C:Ino80 complex"/>
    <property type="evidence" value="ECO:0007669"/>
    <property type="project" value="InterPro"/>
</dbReference>
<evidence type="ECO:0000313" key="4">
    <source>
        <dbReference type="Proteomes" id="UP000836841"/>
    </source>
</evidence>
<dbReference type="GO" id="GO:0045944">
    <property type="term" value="P:positive regulation of transcription by RNA polymerase II"/>
    <property type="evidence" value="ECO:0007669"/>
    <property type="project" value="TreeGrafter"/>
</dbReference>
<feature type="domain" description="FHA" evidence="2">
    <location>
        <begin position="303"/>
        <end position="359"/>
    </location>
</feature>
<dbReference type="PROSITE" id="PS50006">
    <property type="entry name" value="FHA_DOMAIN"/>
    <property type="match status" value="1"/>
</dbReference>
<dbReference type="AlphaFoldDB" id="A0AAU9SMW2"/>